<feature type="transmembrane region" description="Helical" evidence="5">
    <location>
        <begin position="326"/>
        <end position="344"/>
    </location>
</feature>
<evidence type="ECO:0000256" key="3">
    <source>
        <dbReference type="ARBA" id="ARBA00022989"/>
    </source>
</evidence>
<evidence type="ECO:0000256" key="1">
    <source>
        <dbReference type="ARBA" id="ARBA00004651"/>
    </source>
</evidence>
<keyword evidence="2 5" id="KW-0812">Transmembrane</keyword>
<dbReference type="Proteomes" id="UP000285875">
    <property type="component" value="Chromosome"/>
</dbReference>
<dbReference type="GO" id="GO:0005886">
    <property type="term" value="C:plasma membrane"/>
    <property type="evidence" value="ECO:0007669"/>
    <property type="project" value="UniProtKB-SubCell"/>
</dbReference>
<dbReference type="Gene3D" id="1.20.1250.20">
    <property type="entry name" value="MFS general substrate transporter like domains"/>
    <property type="match status" value="1"/>
</dbReference>
<dbReference type="KEGG" id="aji:C0Z10_02505"/>
<dbReference type="GO" id="GO:0022857">
    <property type="term" value="F:transmembrane transporter activity"/>
    <property type="evidence" value="ECO:0007669"/>
    <property type="project" value="InterPro"/>
</dbReference>
<keyword evidence="4 5" id="KW-0472">Membrane</keyword>
<evidence type="ECO:0000256" key="5">
    <source>
        <dbReference type="SAM" id="Phobius"/>
    </source>
</evidence>
<dbReference type="PANTHER" id="PTHR23542">
    <property type="match status" value="1"/>
</dbReference>
<dbReference type="SUPFAM" id="SSF103473">
    <property type="entry name" value="MFS general substrate transporter"/>
    <property type="match status" value="1"/>
</dbReference>
<feature type="transmembrane region" description="Helical" evidence="5">
    <location>
        <begin position="269"/>
        <end position="287"/>
    </location>
</feature>
<evidence type="ECO:0000313" key="7">
    <source>
        <dbReference type="EMBL" id="AZZ38800.1"/>
    </source>
</evidence>
<feature type="transmembrane region" description="Helical" evidence="5">
    <location>
        <begin position="387"/>
        <end position="406"/>
    </location>
</feature>
<dbReference type="Pfam" id="PF07690">
    <property type="entry name" value="MFS_1"/>
    <property type="match status" value="1"/>
</dbReference>
<evidence type="ECO:0000259" key="6">
    <source>
        <dbReference type="PROSITE" id="PS50850"/>
    </source>
</evidence>
<evidence type="ECO:0000313" key="8">
    <source>
        <dbReference type="Proteomes" id="UP000285875"/>
    </source>
</evidence>
<dbReference type="EMBL" id="CP025570">
    <property type="protein sequence ID" value="AZZ38800.1"/>
    <property type="molecule type" value="Genomic_DNA"/>
</dbReference>
<reference evidence="8" key="1">
    <citation type="submission" date="2017-12" db="EMBL/GenBank/DDBJ databases">
        <title>Whole genome sequencing of Acidipropionibacterium jensenii strains JS279 and JS280.</title>
        <authorList>
            <person name="Deptula P."/>
            <person name="Laine P."/>
            <person name="Smolander O.-P."/>
            <person name="Paulin L."/>
            <person name="Auvinen P."/>
            <person name="Varmanen P."/>
        </authorList>
    </citation>
    <scope>NUCLEOTIDE SEQUENCE [LARGE SCALE GENOMIC DNA]</scope>
    <source>
        <strain evidence="8">JS280</strain>
    </source>
</reference>
<feature type="domain" description="Major facilitator superfamily (MFS) profile" evidence="6">
    <location>
        <begin position="233"/>
        <end position="430"/>
    </location>
</feature>
<protein>
    <submittedName>
        <fullName evidence="7">MFS transporter</fullName>
    </submittedName>
</protein>
<feature type="transmembrane region" description="Helical" evidence="5">
    <location>
        <begin position="48"/>
        <end position="69"/>
    </location>
</feature>
<dbReference type="InterPro" id="IPR020846">
    <property type="entry name" value="MFS_dom"/>
</dbReference>
<feature type="transmembrane region" description="Helical" evidence="5">
    <location>
        <begin position="178"/>
        <end position="197"/>
    </location>
</feature>
<organism evidence="7 8">
    <name type="scientific">Acidipropionibacterium jensenii</name>
    <dbReference type="NCBI Taxonomy" id="1749"/>
    <lineage>
        <taxon>Bacteria</taxon>
        <taxon>Bacillati</taxon>
        <taxon>Actinomycetota</taxon>
        <taxon>Actinomycetes</taxon>
        <taxon>Propionibacteriales</taxon>
        <taxon>Propionibacteriaceae</taxon>
        <taxon>Acidipropionibacterium</taxon>
    </lineage>
</organism>
<name>A0A3T0RY03_9ACTN</name>
<accession>A0A3T0RY03</accession>
<feature type="transmembrane region" description="Helical" evidence="5">
    <location>
        <begin position="229"/>
        <end position="249"/>
    </location>
</feature>
<dbReference type="AlphaFoldDB" id="A0A3T0RY03"/>
<feature type="transmembrane region" description="Helical" evidence="5">
    <location>
        <begin position="9"/>
        <end position="28"/>
    </location>
</feature>
<dbReference type="InterPro" id="IPR036259">
    <property type="entry name" value="MFS_trans_sf"/>
</dbReference>
<evidence type="ECO:0000256" key="4">
    <source>
        <dbReference type="ARBA" id="ARBA00023136"/>
    </source>
</evidence>
<dbReference type="RefSeq" id="WP_097798367.1">
    <property type="nucleotide sequence ID" value="NZ_CP025570.1"/>
</dbReference>
<proteinExistence type="predicted"/>
<sequence>MAAIRYRTLFSYSGATFVAVGFAARLPLAMSQLGTMLLVSSPMVAGRMGPGGIAAGAVALANAIGSPLFGGLTDRRGQRGLMLLQAMAGGIALIVEAVVAVIGAPWPVVAAIGAVAGFFMPQIGTMARVRWRQIAAARPAQRAGILETSFAWEGSGDEASFALGPALTGVLAVALGPVWAIVVAGVMLLVFGTWFAVHPTVRLVKATARAASARSAAAGSSSGPTRERLFTPGVLAATLGLLMIGVIFGSVQTGTTTLATAAGRPGLAGLLHAVLSIGSATAGLLLPRLAHRVGLVGRWRVFATALAVLTLPLLAVNTLGGLLPELLVLGLAVAPYLITLYSVAERAARPSRIGAAMTVLAATTSLGYSLGASIAGQLADWGGHTPAYAVTVCAGAIACLLGWLVARRVTPAPRVHDPRKHPGRPTVVTD</sequence>
<dbReference type="PROSITE" id="PS50850">
    <property type="entry name" value="MFS"/>
    <property type="match status" value="1"/>
</dbReference>
<gene>
    <name evidence="7" type="ORF">C0Z10_02505</name>
</gene>
<evidence type="ECO:0000256" key="2">
    <source>
        <dbReference type="ARBA" id="ARBA00022692"/>
    </source>
</evidence>
<dbReference type="InterPro" id="IPR011701">
    <property type="entry name" value="MFS"/>
</dbReference>
<comment type="subcellular location">
    <subcellularLocation>
        <location evidence="1">Cell membrane</location>
        <topology evidence="1">Multi-pass membrane protein</topology>
    </subcellularLocation>
</comment>
<feature type="transmembrane region" description="Helical" evidence="5">
    <location>
        <begin position="356"/>
        <end position="375"/>
    </location>
</feature>
<feature type="transmembrane region" description="Helical" evidence="5">
    <location>
        <begin position="299"/>
        <end position="320"/>
    </location>
</feature>
<keyword evidence="3 5" id="KW-1133">Transmembrane helix</keyword>
<dbReference type="PANTHER" id="PTHR23542:SF1">
    <property type="entry name" value="MAJOR FACILITATOR SUPERFAMILY (MFS) PROFILE DOMAIN-CONTAINING PROTEIN"/>
    <property type="match status" value="1"/>
</dbReference>